<feature type="transmembrane region" description="Helical" evidence="1">
    <location>
        <begin position="105"/>
        <end position="122"/>
    </location>
</feature>
<feature type="transmembrane region" description="Helical" evidence="1">
    <location>
        <begin position="74"/>
        <end position="93"/>
    </location>
</feature>
<organism evidence="2 3">
    <name type="scientific">Microbulbifer echini</name>
    <dbReference type="NCBI Taxonomy" id="1529067"/>
    <lineage>
        <taxon>Bacteria</taxon>
        <taxon>Pseudomonadati</taxon>
        <taxon>Pseudomonadota</taxon>
        <taxon>Gammaproteobacteria</taxon>
        <taxon>Cellvibrionales</taxon>
        <taxon>Microbulbiferaceae</taxon>
        <taxon>Microbulbifer</taxon>
    </lineage>
</organism>
<sequence length="134" mass="14809">MKYLGRVYLTLNLLVFASIGLGALFNPEAFAAAIGFTFTAPTAVPEFLATYAGFMLAIAVILLVALAMRPHRRAAYASLSIAYIGFAAGRLFGMFASSSFDERNLLFFALEVVMVLWGLYCYRESRWLPLQHGH</sequence>
<name>A0ABV4NLM1_9GAMM</name>
<dbReference type="EMBL" id="JBGMEL010000005">
    <property type="protein sequence ID" value="MFA0790260.1"/>
    <property type="molecule type" value="Genomic_DNA"/>
</dbReference>
<keyword evidence="1" id="KW-1133">Transmembrane helix</keyword>
<keyword evidence="1" id="KW-0472">Membrane</keyword>
<evidence type="ECO:0000256" key="1">
    <source>
        <dbReference type="SAM" id="Phobius"/>
    </source>
</evidence>
<evidence type="ECO:0000313" key="3">
    <source>
        <dbReference type="Proteomes" id="UP001569414"/>
    </source>
</evidence>
<protein>
    <submittedName>
        <fullName evidence="2">DUF4345 family protein</fullName>
    </submittedName>
</protein>
<accession>A0ABV4NLM1</accession>
<dbReference type="Pfam" id="PF14248">
    <property type="entry name" value="DUF4345"/>
    <property type="match status" value="1"/>
</dbReference>
<feature type="transmembrane region" description="Helical" evidence="1">
    <location>
        <begin position="47"/>
        <end position="67"/>
    </location>
</feature>
<dbReference type="RefSeq" id="WP_299580062.1">
    <property type="nucleotide sequence ID" value="NZ_JBGMEL010000005.1"/>
</dbReference>
<dbReference type="InterPro" id="IPR025597">
    <property type="entry name" value="DUF4345"/>
</dbReference>
<evidence type="ECO:0000313" key="2">
    <source>
        <dbReference type="EMBL" id="MFA0790260.1"/>
    </source>
</evidence>
<keyword evidence="1" id="KW-0812">Transmembrane</keyword>
<keyword evidence="3" id="KW-1185">Reference proteome</keyword>
<dbReference type="Proteomes" id="UP001569414">
    <property type="component" value="Unassembled WGS sequence"/>
</dbReference>
<comment type="caution">
    <text evidence="2">The sequence shown here is derived from an EMBL/GenBank/DDBJ whole genome shotgun (WGS) entry which is preliminary data.</text>
</comment>
<proteinExistence type="predicted"/>
<reference evidence="2 3" key="1">
    <citation type="submission" date="2024-08" db="EMBL/GenBank/DDBJ databases">
        <authorList>
            <person name="Ishaq N."/>
        </authorList>
    </citation>
    <scope>NUCLEOTIDE SEQUENCE [LARGE SCALE GENOMIC DNA]</scope>
    <source>
        <strain evidence="2 3">JCM 30400</strain>
    </source>
</reference>
<gene>
    <name evidence="2" type="ORF">ACCI51_06860</name>
</gene>